<evidence type="ECO:0000313" key="6">
    <source>
        <dbReference type="EMBL" id="KAK3370012.1"/>
    </source>
</evidence>
<organism evidence="6 7">
    <name type="scientific">Podospora didyma</name>
    <dbReference type="NCBI Taxonomy" id="330526"/>
    <lineage>
        <taxon>Eukaryota</taxon>
        <taxon>Fungi</taxon>
        <taxon>Dikarya</taxon>
        <taxon>Ascomycota</taxon>
        <taxon>Pezizomycotina</taxon>
        <taxon>Sordariomycetes</taxon>
        <taxon>Sordariomycetidae</taxon>
        <taxon>Sordariales</taxon>
        <taxon>Podosporaceae</taxon>
        <taxon>Podospora</taxon>
    </lineage>
</organism>
<dbReference type="GO" id="GO:0046872">
    <property type="term" value="F:metal ion binding"/>
    <property type="evidence" value="ECO:0007669"/>
    <property type="project" value="UniProtKB-KW"/>
</dbReference>
<keyword evidence="7" id="KW-1185">Reference proteome</keyword>
<proteinExistence type="inferred from homology"/>
<sequence length="451" mass="49617">MAAAQPQPENGWEEEMIVEIKAQCLCKAHTFTAQIPSSALPLSASYCHCNSCRHVTGALHSVDAAWPGGTPENVEQLKRYDLFPSSVALLFCGTCSSPMFFEEHEPVQIQGKEEDKITYGVFTGVLRDPVVANVGGDDGEKEKKKLPQPLVRFKDHICIEDTKDGGAAVWLRRQTEDASAPVARRWLGRRDKSELIPPMEHWPPVAELQQKQPLAEGDGDIPIRCHCGGVDLVLRAGAARREFAAQKEKGEEELPWFVDPATFKSVGSLDGCDSCRLSAGVDIFNWTFALVKHLGYAATNTPGGDGYGFPKSSIELRAALEAEGGKRDPRLGTLAFYVSSPGVQRYFCSRCSACVIYAADDRAEMVDVAVGILDAPEGARAESAISWSLGGDIVWKQDMMDGGWREELAKTVLKEAEAWRVARGYPKFWKRAEREAREAAEKKAAEKERKD</sequence>
<dbReference type="Gene3D" id="2.170.150.70">
    <property type="match status" value="1"/>
</dbReference>
<reference evidence="6" key="2">
    <citation type="submission" date="2023-06" db="EMBL/GenBank/DDBJ databases">
        <authorList>
            <consortium name="Lawrence Berkeley National Laboratory"/>
            <person name="Haridas S."/>
            <person name="Hensen N."/>
            <person name="Bonometti L."/>
            <person name="Westerberg I."/>
            <person name="Brannstrom I.O."/>
            <person name="Guillou S."/>
            <person name="Cros-Aarteil S."/>
            <person name="Calhoun S."/>
            <person name="Kuo A."/>
            <person name="Mondo S."/>
            <person name="Pangilinan J."/>
            <person name="Riley R."/>
            <person name="LaButti K."/>
            <person name="Andreopoulos B."/>
            <person name="Lipzen A."/>
            <person name="Chen C."/>
            <person name="Yanf M."/>
            <person name="Daum C."/>
            <person name="Ng V."/>
            <person name="Clum A."/>
            <person name="Steindorff A."/>
            <person name="Ohm R."/>
            <person name="Martin F."/>
            <person name="Silar P."/>
            <person name="Natvig D."/>
            <person name="Lalanne C."/>
            <person name="Gautier V."/>
            <person name="Ament-velasquez S.L."/>
            <person name="Kruys A."/>
            <person name="Hutchinson M.I."/>
            <person name="Powell A.J."/>
            <person name="Barry K."/>
            <person name="Miller A.N."/>
            <person name="Grigoriev I.V."/>
            <person name="Debuchy R."/>
            <person name="Gladieux P."/>
            <person name="Thoren M.H."/>
            <person name="Johannesson H."/>
        </authorList>
    </citation>
    <scope>NUCLEOTIDE SEQUENCE</scope>
    <source>
        <strain evidence="6">CBS 232.78</strain>
    </source>
</reference>
<dbReference type="PROSITE" id="PS51891">
    <property type="entry name" value="CENP_V_GFA"/>
    <property type="match status" value="1"/>
</dbReference>
<dbReference type="AlphaFoldDB" id="A0AAE0K5I1"/>
<evidence type="ECO:0000259" key="5">
    <source>
        <dbReference type="PROSITE" id="PS51891"/>
    </source>
</evidence>
<dbReference type="Gene3D" id="3.90.1590.10">
    <property type="entry name" value="glutathione-dependent formaldehyde- activating enzyme (gfa)"/>
    <property type="match status" value="1"/>
</dbReference>
<keyword evidence="2" id="KW-0479">Metal-binding</keyword>
<evidence type="ECO:0000256" key="3">
    <source>
        <dbReference type="ARBA" id="ARBA00022833"/>
    </source>
</evidence>
<evidence type="ECO:0000256" key="1">
    <source>
        <dbReference type="ARBA" id="ARBA00005495"/>
    </source>
</evidence>
<dbReference type="PANTHER" id="PTHR33337">
    <property type="entry name" value="GFA DOMAIN-CONTAINING PROTEIN"/>
    <property type="match status" value="1"/>
</dbReference>
<dbReference type="EMBL" id="JAULSW010000009">
    <property type="protein sequence ID" value="KAK3370012.1"/>
    <property type="molecule type" value="Genomic_DNA"/>
</dbReference>
<dbReference type="InterPro" id="IPR006913">
    <property type="entry name" value="CENP-V/GFA"/>
</dbReference>
<dbReference type="Proteomes" id="UP001285441">
    <property type="component" value="Unassembled WGS sequence"/>
</dbReference>
<dbReference type="InterPro" id="IPR011057">
    <property type="entry name" value="Mss4-like_sf"/>
</dbReference>
<accession>A0AAE0K5I1</accession>
<evidence type="ECO:0000313" key="7">
    <source>
        <dbReference type="Proteomes" id="UP001285441"/>
    </source>
</evidence>
<keyword evidence="4" id="KW-0456">Lyase</keyword>
<dbReference type="Pfam" id="PF04828">
    <property type="entry name" value="GFA"/>
    <property type="match status" value="1"/>
</dbReference>
<reference evidence="6" key="1">
    <citation type="journal article" date="2023" name="Mol. Phylogenet. Evol.">
        <title>Genome-scale phylogeny and comparative genomics of the fungal order Sordariales.</title>
        <authorList>
            <person name="Hensen N."/>
            <person name="Bonometti L."/>
            <person name="Westerberg I."/>
            <person name="Brannstrom I.O."/>
            <person name="Guillou S."/>
            <person name="Cros-Aarteil S."/>
            <person name="Calhoun S."/>
            <person name="Haridas S."/>
            <person name="Kuo A."/>
            <person name="Mondo S."/>
            <person name="Pangilinan J."/>
            <person name="Riley R."/>
            <person name="LaButti K."/>
            <person name="Andreopoulos B."/>
            <person name="Lipzen A."/>
            <person name="Chen C."/>
            <person name="Yan M."/>
            <person name="Daum C."/>
            <person name="Ng V."/>
            <person name="Clum A."/>
            <person name="Steindorff A."/>
            <person name="Ohm R.A."/>
            <person name="Martin F."/>
            <person name="Silar P."/>
            <person name="Natvig D.O."/>
            <person name="Lalanne C."/>
            <person name="Gautier V."/>
            <person name="Ament-Velasquez S.L."/>
            <person name="Kruys A."/>
            <person name="Hutchinson M.I."/>
            <person name="Powell A.J."/>
            <person name="Barry K."/>
            <person name="Miller A.N."/>
            <person name="Grigoriev I.V."/>
            <person name="Debuchy R."/>
            <person name="Gladieux P."/>
            <person name="Hiltunen Thoren M."/>
            <person name="Johannesson H."/>
        </authorList>
    </citation>
    <scope>NUCLEOTIDE SEQUENCE</scope>
    <source>
        <strain evidence="6">CBS 232.78</strain>
    </source>
</reference>
<name>A0AAE0K5I1_9PEZI</name>
<dbReference type="GO" id="GO:0016846">
    <property type="term" value="F:carbon-sulfur lyase activity"/>
    <property type="evidence" value="ECO:0007669"/>
    <property type="project" value="InterPro"/>
</dbReference>
<evidence type="ECO:0000256" key="2">
    <source>
        <dbReference type="ARBA" id="ARBA00022723"/>
    </source>
</evidence>
<dbReference type="SUPFAM" id="SSF51316">
    <property type="entry name" value="Mss4-like"/>
    <property type="match status" value="2"/>
</dbReference>
<gene>
    <name evidence="6" type="ORF">B0H63DRAFT_485929</name>
</gene>
<keyword evidence="3" id="KW-0862">Zinc</keyword>
<protein>
    <recommendedName>
        <fullName evidence="5">CENP-V/GFA domain-containing protein</fullName>
    </recommendedName>
</protein>
<feature type="domain" description="CENP-V/GFA" evidence="5">
    <location>
        <begin position="20"/>
        <end position="140"/>
    </location>
</feature>
<dbReference type="PANTHER" id="PTHR33337:SF40">
    <property type="entry name" value="CENP-V_GFA DOMAIN-CONTAINING PROTEIN-RELATED"/>
    <property type="match status" value="1"/>
</dbReference>
<comment type="similarity">
    <text evidence="1">Belongs to the Gfa family.</text>
</comment>
<comment type="caution">
    <text evidence="6">The sequence shown here is derived from an EMBL/GenBank/DDBJ whole genome shotgun (WGS) entry which is preliminary data.</text>
</comment>
<evidence type="ECO:0000256" key="4">
    <source>
        <dbReference type="ARBA" id="ARBA00023239"/>
    </source>
</evidence>